<name>A0A8J5RSG8_ZIZPA</name>
<evidence type="ECO:0000313" key="3">
    <source>
        <dbReference type="Proteomes" id="UP000729402"/>
    </source>
</evidence>
<accession>A0A8J5RSG8</accession>
<comment type="caution">
    <text evidence="2">The sequence shown here is derived from an EMBL/GenBank/DDBJ whole genome shotgun (WGS) entry which is preliminary data.</text>
</comment>
<dbReference type="EMBL" id="JAAALK010000287">
    <property type="protein sequence ID" value="KAG8056443.1"/>
    <property type="molecule type" value="Genomic_DNA"/>
</dbReference>
<sequence>MEFTSVEIIGNKTYITQMGTTNQPSPHSKIRRGLWSDDEEGDAALGVGGGHDGEEGGDSKEEEARACGAQGRRAPRSGAACGRMTRRVMRCSGSEADTMVRRAATARRRRRWRAALGVLVGEESHSSF</sequence>
<dbReference type="Proteomes" id="UP000729402">
    <property type="component" value="Unassembled WGS sequence"/>
</dbReference>
<feature type="region of interest" description="Disordered" evidence="1">
    <location>
        <begin position="17"/>
        <end position="79"/>
    </location>
</feature>
<protein>
    <submittedName>
        <fullName evidence="2">Uncharacterized protein</fullName>
    </submittedName>
</protein>
<keyword evidence="3" id="KW-1185">Reference proteome</keyword>
<dbReference type="AlphaFoldDB" id="A0A8J5RSG8"/>
<evidence type="ECO:0000313" key="2">
    <source>
        <dbReference type="EMBL" id="KAG8056443.1"/>
    </source>
</evidence>
<organism evidence="2 3">
    <name type="scientific">Zizania palustris</name>
    <name type="common">Northern wild rice</name>
    <dbReference type="NCBI Taxonomy" id="103762"/>
    <lineage>
        <taxon>Eukaryota</taxon>
        <taxon>Viridiplantae</taxon>
        <taxon>Streptophyta</taxon>
        <taxon>Embryophyta</taxon>
        <taxon>Tracheophyta</taxon>
        <taxon>Spermatophyta</taxon>
        <taxon>Magnoliopsida</taxon>
        <taxon>Liliopsida</taxon>
        <taxon>Poales</taxon>
        <taxon>Poaceae</taxon>
        <taxon>BOP clade</taxon>
        <taxon>Oryzoideae</taxon>
        <taxon>Oryzeae</taxon>
        <taxon>Zizaniinae</taxon>
        <taxon>Zizania</taxon>
    </lineage>
</organism>
<reference evidence="2" key="1">
    <citation type="journal article" date="2021" name="bioRxiv">
        <title>Whole Genome Assembly and Annotation of Northern Wild Rice, Zizania palustris L., Supports a Whole Genome Duplication in the Zizania Genus.</title>
        <authorList>
            <person name="Haas M."/>
            <person name="Kono T."/>
            <person name="Macchietto M."/>
            <person name="Millas R."/>
            <person name="McGilp L."/>
            <person name="Shao M."/>
            <person name="Duquette J."/>
            <person name="Hirsch C.N."/>
            <person name="Kimball J."/>
        </authorList>
    </citation>
    <scope>NUCLEOTIDE SEQUENCE</scope>
    <source>
        <tissue evidence="2">Fresh leaf tissue</tissue>
    </source>
</reference>
<reference evidence="2" key="2">
    <citation type="submission" date="2021-02" db="EMBL/GenBank/DDBJ databases">
        <authorList>
            <person name="Kimball J.A."/>
            <person name="Haas M.W."/>
            <person name="Macchietto M."/>
            <person name="Kono T."/>
            <person name="Duquette J."/>
            <person name="Shao M."/>
        </authorList>
    </citation>
    <scope>NUCLEOTIDE SEQUENCE</scope>
    <source>
        <tissue evidence="2">Fresh leaf tissue</tissue>
    </source>
</reference>
<evidence type="ECO:0000256" key="1">
    <source>
        <dbReference type="SAM" id="MobiDB-lite"/>
    </source>
</evidence>
<feature type="compositionally biased region" description="Polar residues" evidence="1">
    <location>
        <begin position="17"/>
        <end position="26"/>
    </location>
</feature>
<proteinExistence type="predicted"/>
<feature type="compositionally biased region" description="Basic and acidic residues" evidence="1">
    <location>
        <begin position="51"/>
        <end position="65"/>
    </location>
</feature>
<gene>
    <name evidence="2" type="ORF">GUJ93_ZPchr0002g25262</name>
</gene>